<dbReference type="HOGENOM" id="CLU_067729_0_0_1"/>
<dbReference type="AlphaFoldDB" id="H2ZH04"/>
<dbReference type="InterPro" id="IPR055310">
    <property type="entry name" value="CEP112"/>
</dbReference>
<accession>H2ZH04</accession>
<dbReference type="Ensembl" id="ENSCSAVT00000017052.1">
    <property type="protein sequence ID" value="ENSCSAVP00000016870.1"/>
    <property type="gene ID" value="ENSCSAVG00000009918.1"/>
</dbReference>
<dbReference type="GeneTree" id="ENSGT00940000165440"/>
<dbReference type="InterPro" id="IPR027831">
    <property type="entry name" value="DUF4485"/>
</dbReference>
<name>H2ZH04_CIOSA</name>
<organism evidence="2 3">
    <name type="scientific">Ciona savignyi</name>
    <name type="common">Pacific transparent sea squirt</name>
    <dbReference type="NCBI Taxonomy" id="51511"/>
    <lineage>
        <taxon>Eukaryota</taxon>
        <taxon>Metazoa</taxon>
        <taxon>Chordata</taxon>
        <taxon>Tunicata</taxon>
        <taxon>Ascidiacea</taxon>
        <taxon>Phlebobranchia</taxon>
        <taxon>Cionidae</taxon>
        <taxon>Ciona</taxon>
    </lineage>
</organism>
<sequence length="187" mass="21618">MDSREMRMDSEFDRYLVDMKPYVLRLNHKTERQRCALWIKKLCEPVGSSNSRKNRNMYAKLLWHMLKRGMLDGPFSTRPESGPLKPLPSYMTIFFDESTPGGDSKRFYEEPSATSSPSKTASATLNWLHDELKDEKENVGFSGFTPRQSSPIPFKMKGFDMTNETDQTTNRFASTEPGRLHFGMNRV</sequence>
<feature type="domain" description="DUF4485" evidence="1">
    <location>
        <begin position="8"/>
        <end position="90"/>
    </location>
</feature>
<dbReference type="PANTHER" id="PTHR18871">
    <property type="entry name" value="CENTROSOMAL PROTEIN OF 112 KDA"/>
    <property type="match status" value="1"/>
</dbReference>
<dbReference type="PANTHER" id="PTHR18871:SF2">
    <property type="entry name" value="CENTROSOMAL PROTEIN OF 112 KDA"/>
    <property type="match status" value="1"/>
</dbReference>
<dbReference type="eggNOG" id="ENOG502S6T4">
    <property type="taxonomic scope" value="Eukaryota"/>
</dbReference>
<dbReference type="STRING" id="51511.ENSCSAVP00000016870"/>
<dbReference type="Pfam" id="PF14846">
    <property type="entry name" value="DUF4485"/>
    <property type="match status" value="1"/>
</dbReference>
<reference evidence="2" key="3">
    <citation type="submission" date="2025-09" db="UniProtKB">
        <authorList>
            <consortium name="Ensembl"/>
        </authorList>
    </citation>
    <scope>IDENTIFICATION</scope>
</reference>
<keyword evidence="3" id="KW-1185">Reference proteome</keyword>
<evidence type="ECO:0000259" key="1">
    <source>
        <dbReference type="Pfam" id="PF14846"/>
    </source>
</evidence>
<dbReference type="Proteomes" id="UP000007875">
    <property type="component" value="Unassembled WGS sequence"/>
</dbReference>
<protein>
    <recommendedName>
        <fullName evidence="1">DUF4485 domain-containing protein</fullName>
    </recommendedName>
</protein>
<evidence type="ECO:0000313" key="3">
    <source>
        <dbReference type="Proteomes" id="UP000007875"/>
    </source>
</evidence>
<reference evidence="3" key="1">
    <citation type="submission" date="2003-08" db="EMBL/GenBank/DDBJ databases">
        <authorList>
            <person name="Birren B."/>
            <person name="Nusbaum C."/>
            <person name="Abebe A."/>
            <person name="Abouelleil A."/>
            <person name="Adekoya E."/>
            <person name="Ait-zahra M."/>
            <person name="Allen N."/>
            <person name="Allen T."/>
            <person name="An P."/>
            <person name="Anderson M."/>
            <person name="Anderson S."/>
            <person name="Arachchi H."/>
            <person name="Armbruster J."/>
            <person name="Bachantsang P."/>
            <person name="Baldwin J."/>
            <person name="Barry A."/>
            <person name="Bayul T."/>
            <person name="Blitshsteyn B."/>
            <person name="Bloom T."/>
            <person name="Blye J."/>
            <person name="Boguslavskiy L."/>
            <person name="Borowsky M."/>
            <person name="Boukhgalter B."/>
            <person name="Brunache A."/>
            <person name="Butler J."/>
            <person name="Calixte N."/>
            <person name="Calvo S."/>
            <person name="Camarata J."/>
            <person name="Campo K."/>
            <person name="Chang J."/>
            <person name="Cheshatsang Y."/>
            <person name="Citroen M."/>
            <person name="Collymore A."/>
            <person name="Considine T."/>
            <person name="Cook A."/>
            <person name="Cooke P."/>
            <person name="Corum B."/>
            <person name="Cuomo C."/>
            <person name="David R."/>
            <person name="Dawoe T."/>
            <person name="Degray S."/>
            <person name="Dodge S."/>
            <person name="Dooley K."/>
            <person name="Dorje P."/>
            <person name="Dorjee K."/>
            <person name="Dorris L."/>
            <person name="Duffey N."/>
            <person name="Dupes A."/>
            <person name="Elkins T."/>
            <person name="Engels R."/>
            <person name="Erickson J."/>
            <person name="Farina A."/>
            <person name="Faro S."/>
            <person name="Ferreira P."/>
            <person name="Fischer H."/>
            <person name="Fitzgerald M."/>
            <person name="Foley K."/>
            <person name="Gage D."/>
            <person name="Galagan J."/>
            <person name="Gearin G."/>
            <person name="Gnerre S."/>
            <person name="Gnirke A."/>
            <person name="Goyette A."/>
            <person name="Graham J."/>
            <person name="Grandbois E."/>
            <person name="Gyaltsen K."/>
            <person name="Hafez N."/>
            <person name="Hagopian D."/>
            <person name="Hagos B."/>
            <person name="Hall J."/>
            <person name="Hatcher B."/>
            <person name="Heller A."/>
            <person name="Higgins H."/>
            <person name="Honan T."/>
            <person name="Horn A."/>
            <person name="Houde N."/>
            <person name="Hughes L."/>
            <person name="Hulme W."/>
            <person name="Husby E."/>
            <person name="Iliev I."/>
            <person name="Jaffe D."/>
            <person name="Jones C."/>
            <person name="Kamal M."/>
            <person name="Kamat A."/>
            <person name="Kamvysselis M."/>
            <person name="Karlsson E."/>
            <person name="Kells C."/>
            <person name="Kieu A."/>
            <person name="Kisner P."/>
            <person name="Kodira C."/>
            <person name="Kulbokas E."/>
            <person name="Labutti K."/>
            <person name="Lama D."/>
            <person name="Landers T."/>
            <person name="Leger J."/>
            <person name="Levine S."/>
            <person name="Lewis D."/>
            <person name="Lewis T."/>
            <person name="Lindblad-toh K."/>
            <person name="Liu X."/>
            <person name="Lokyitsang T."/>
            <person name="Lokyitsang Y."/>
            <person name="Lucien O."/>
            <person name="Lui A."/>
            <person name="Ma L.J."/>
            <person name="Mabbitt R."/>
            <person name="Macdonald J."/>
            <person name="Maclean C."/>
            <person name="Major J."/>
            <person name="Manning J."/>
            <person name="Marabella R."/>
            <person name="Maru K."/>
            <person name="Matthews C."/>
            <person name="Mauceli E."/>
            <person name="Mccarthy M."/>
            <person name="Mcdonough S."/>
            <person name="Mcghee T."/>
            <person name="Meldrim J."/>
            <person name="Meneus L."/>
            <person name="Mesirov J."/>
            <person name="Mihalev A."/>
            <person name="Mihova T."/>
            <person name="Mikkelsen T."/>
            <person name="Mlenga V."/>
            <person name="Moru K."/>
            <person name="Mozes J."/>
            <person name="Mulrain L."/>
            <person name="Munson G."/>
            <person name="Naylor J."/>
            <person name="Newes C."/>
            <person name="Nguyen C."/>
            <person name="Nguyen N."/>
            <person name="Nguyen T."/>
            <person name="Nicol R."/>
            <person name="Nielsen C."/>
            <person name="Nizzari M."/>
            <person name="Norbu C."/>
            <person name="Norbu N."/>
            <person name="O'donnell P."/>
            <person name="Okoawo O."/>
            <person name="O'leary S."/>
            <person name="Omotosho B."/>
            <person name="O'neill K."/>
            <person name="Osman S."/>
            <person name="Parker S."/>
            <person name="Perrin D."/>
            <person name="Phunkhang P."/>
            <person name="Piqani B."/>
            <person name="Purcell S."/>
            <person name="Rachupka T."/>
            <person name="Ramasamy U."/>
            <person name="Rameau R."/>
            <person name="Ray V."/>
            <person name="Raymond C."/>
            <person name="Retta R."/>
            <person name="Richardson S."/>
            <person name="Rise C."/>
            <person name="Rodriguez J."/>
            <person name="Rogers J."/>
            <person name="Rogov P."/>
            <person name="Rutman M."/>
            <person name="Schupbach R."/>
            <person name="Seaman C."/>
            <person name="Settipalli S."/>
            <person name="Sharpe T."/>
            <person name="Sheridan J."/>
            <person name="Sherpa N."/>
            <person name="Shi J."/>
            <person name="Smirnov S."/>
            <person name="Smith C."/>
            <person name="Sougnez C."/>
            <person name="Spencer B."/>
            <person name="Stalker J."/>
            <person name="Stange-thomann N."/>
            <person name="Stavropoulos S."/>
            <person name="Stetson K."/>
            <person name="Stone C."/>
            <person name="Stone S."/>
            <person name="Stubbs M."/>
            <person name="Talamas J."/>
            <person name="Tchuinga P."/>
            <person name="Tenzing P."/>
            <person name="Tesfaye S."/>
            <person name="Theodore J."/>
            <person name="Thoulutsang Y."/>
            <person name="Topham K."/>
            <person name="Towey S."/>
            <person name="Tsamla T."/>
            <person name="Tsomo N."/>
            <person name="Vallee D."/>
            <person name="Vassiliev H."/>
            <person name="Venkataraman V."/>
            <person name="Vinson J."/>
            <person name="Vo A."/>
            <person name="Wade C."/>
            <person name="Wang S."/>
            <person name="Wangchuk T."/>
            <person name="Wangdi T."/>
            <person name="Whittaker C."/>
            <person name="Wilkinson J."/>
            <person name="Wu Y."/>
            <person name="Wyman D."/>
            <person name="Yadav S."/>
            <person name="Yang S."/>
            <person name="Yang X."/>
            <person name="Yeager S."/>
            <person name="Yee E."/>
            <person name="Young G."/>
            <person name="Zainoun J."/>
            <person name="Zembeck L."/>
            <person name="Zimmer A."/>
            <person name="Zody M."/>
            <person name="Lander E."/>
        </authorList>
    </citation>
    <scope>NUCLEOTIDE SEQUENCE [LARGE SCALE GENOMIC DNA]</scope>
</reference>
<evidence type="ECO:0000313" key="2">
    <source>
        <dbReference type="Ensembl" id="ENSCSAVP00000016870.1"/>
    </source>
</evidence>
<reference evidence="2" key="2">
    <citation type="submission" date="2025-08" db="UniProtKB">
        <authorList>
            <consortium name="Ensembl"/>
        </authorList>
    </citation>
    <scope>IDENTIFICATION</scope>
</reference>
<proteinExistence type="predicted"/>
<dbReference type="InParanoid" id="H2ZH04"/>